<dbReference type="PANTHER" id="PTHR34452">
    <property type="entry name" value="MYOSIN HEAVY CHAIN-RELATED PROTEIN"/>
    <property type="match status" value="1"/>
</dbReference>
<gene>
    <name evidence="3" type="ORF">CEY00_Acc04939</name>
</gene>
<dbReference type="InParanoid" id="A0A2R6RNQ8"/>
<feature type="coiled-coil region" evidence="1">
    <location>
        <begin position="1482"/>
        <end position="1558"/>
    </location>
</feature>
<feature type="region of interest" description="Disordered" evidence="2">
    <location>
        <begin position="105"/>
        <end position="161"/>
    </location>
</feature>
<evidence type="ECO:0000256" key="1">
    <source>
        <dbReference type="SAM" id="Coils"/>
    </source>
</evidence>
<dbReference type="STRING" id="1590841.A0A2R6RNQ8"/>
<name>A0A2R6RNQ8_ACTCC</name>
<reference evidence="4" key="2">
    <citation type="journal article" date="2018" name="BMC Genomics">
        <title>A manually annotated Actinidia chinensis var. chinensis (kiwifruit) genome highlights the challenges associated with draft genomes and gene prediction in plants.</title>
        <authorList>
            <person name="Pilkington S.M."/>
            <person name="Crowhurst R."/>
            <person name="Hilario E."/>
            <person name="Nardozza S."/>
            <person name="Fraser L."/>
            <person name="Peng Y."/>
            <person name="Gunaseelan K."/>
            <person name="Simpson R."/>
            <person name="Tahir J."/>
            <person name="Deroles S.C."/>
            <person name="Templeton K."/>
            <person name="Luo Z."/>
            <person name="Davy M."/>
            <person name="Cheng C."/>
            <person name="McNeilage M."/>
            <person name="Scaglione D."/>
            <person name="Liu Y."/>
            <person name="Zhang Q."/>
            <person name="Datson P."/>
            <person name="De Silva N."/>
            <person name="Gardiner S.E."/>
            <person name="Bassett H."/>
            <person name="Chagne D."/>
            <person name="McCallum J."/>
            <person name="Dzierzon H."/>
            <person name="Deng C."/>
            <person name="Wang Y.Y."/>
            <person name="Barron L."/>
            <person name="Manako K."/>
            <person name="Bowen J."/>
            <person name="Foster T.M."/>
            <person name="Erridge Z.A."/>
            <person name="Tiffin H."/>
            <person name="Waite C.N."/>
            <person name="Davies K.M."/>
            <person name="Grierson E.P."/>
            <person name="Laing W.A."/>
            <person name="Kirk R."/>
            <person name="Chen X."/>
            <person name="Wood M."/>
            <person name="Montefiori M."/>
            <person name="Brummell D.A."/>
            <person name="Schwinn K.E."/>
            <person name="Catanach A."/>
            <person name="Fullerton C."/>
            <person name="Li D."/>
            <person name="Meiyalaghan S."/>
            <person name="Nieuwenhuizen N."/>
            <person name="Read N."/>
            <person name="Prakash R."/>
            <person name="Hunter D."/>
            <person name="Zhang H."/>
            <person name="McKenzie M."/>
            <person name="Knabel M."/>
            <person name="Harris A."/>
            <person name="Allan A.C."/>
            <person name="Gleave A."/>
            <person name="Chen A."/>
            <person name="Janssen B.J."/>
            <person name="Plunkett B."/>
            <person name="Ampomah-Dwamena C."/>
            <person name="Voogd C."/>
            <person name="Leif D."/>
            <person name="Lafferty D."/>
            <person name="Souleyre E.J.F."/>
            <person name="Varkonyi-Gasic E."/>
            <person name="Gambi F."/>
            <person name="Hanley J."/>
            <person name="Yao J.L."/>
            <person name="Cheung J."/>
            <person name="David K.M."/>
            <person name="Warren B."/>
            <person name="Marsh K."/>
            <person name="Snowden K.C."/>
            <person name="Lin-Wang K."/>
            <person name="Brian L."/>
            <person name="Martinez-Sanchez M."/>
            <person name="Wang M."/>
            <person name="Ileperuma N."/>
            <person name="Macnee N."/>
            <person name="Campin R."/>
            <person name="McAtee P."/>
            <person name="Drummond R.S.M."/>
            <person name="Espley R.V."/>
            <person name="Ireland H.S."/>
            <person name="Wu R."/>
            <person name="Atkinson R.G."/>
            <person name="Karunairetnam S."/>
            <person name="Bulley S."/>
            <person name="Chunkath S."/>
            <person name="Hanley Z."/>
            <person name="Storey R."/>
            <person name="Thrimawithana A.H."/>
            <person name="Thomson S."/>
            <person name="David C."/>
            <person name="Testolin R."/>
            <person name="Huang H."/>
            <person name="Hellens R.P."/>
            <person name="Schaffer R.J."/>
        </authorList>
    </citation>
    <scope>NUCLEOTIDE SEQUENCE [LARGE SCALE GENOMIC DNA]</scope>
    <source>
        <strain evidence="4">cv. Red5</strain>
    </source>
</reference>
<keyword evidence="1" id="KW-0175">Coiled coil</keyword>
<feature type="coiled-coil region" evidence="1">
    <location>
        <begin position="939"/>
        <end position="973"/>
    </location>
</feature>
<evidence type="ECO:0000313" key="4">
    <source>
        <dbReference type="Proteomes" id="UP000241394"/>
    </source>
</evidence>
<protein>
    <submittedName>
        <fullName evidence="3">Sporulation-specific protein</fullName>
    </submittedName>
</protein>
<feature type="compositionally biased region" description="Basic and acidic residues" evidence="2">
    <location>
        <begin position="121"/>
        <end position="135"/>
    </location>
</feature>
<dbReference type="Proteomes" id="UP000241394">
    <property type="component" value="Chromosome LG4"/>
</dbReference>
<comment type="caution">
    <text evidence="3">The sequence shown here is derived from an EMBL/GenBank/DDBJ whole genome shotgun (WGS) entry which is preliminary data.</text>
</comment>
<feature type="coiled-coil region" evidence="1">
    <location>
        <begin position="1030"/>
        <end position="1179"/>
    </location>
</feature>
<dbReference type="OrthoDB" id="2018427at2759"/>
<dbReference type="PANTHER" id="PTHR34452:SF1">
    <property type="entry name" value="SPORULATION-SPECIFIC PROTEIN"/>
    <property type="match status" value="1"/>
</dbReference>
<feature type="coiled-coil region" evidence="1">
    <location>
        <begin position="1337"/>
        <end position="1427"/>
    </location>
</feature>
<dbReference type="FunCoup" id="A0A2R6RNQ8">
    <property type="interactions" value="2053"/>
</dbReference>
<sequence>MKPSIVALPLHGCDSGTVLHVAIQLLTSKTGFREFEQQRELRERGLQTGTDQNRHEGFGTGKVSSSVEFTNDQTDKVNARVRFRPESKDLPSLEEEVGLTEEYADSAAGFDGSSNTSESLCAEKHDNSSAHEIDSQKSMVSGDLNGLSHCQSPREEKGDTSDNRILAHGSIDSVHGWSSDYSIDNDLAIAYEENNRLRGCLEVAESSILELKLEVSSLQNHADEIGIEARNLSQQFAAEITSGEELVKEVSVMKSECSKLKGDLEELKSLKLSPQFASRETSNSNQDHLFQGIQIRWLKGLLAVEDKIRKFQNKLYLGFHDRDLMFLHSELEALLIFLQGLKQGTEETSCLLSIPSEMTNIKEISEITSRESEQFISGNGFDVDLYQPPDMLHCLSIPSMVSQETDLTGATIAMKGKIFELLRELDESKAERESLARKMDQMECYYEALIQELEQNQKQMLGELQNLRNEHSACLYTIATTSAEMESMRQDMNDQILRFTEERRDLDSINMELESRAITSEAALRRARLNYSIAVNQLQKDLDLLSSQVLSMFETNENLIKQTVSETSQPFFLGNPDAVQNPEESDASKLLQYQNQNAGGKKQVLGGDLLLEDMKNSLLLQEGLYLKVEEELSEMHVANVHLDVFSKILQETLLEASADIVLAKKTIEELAQKMDLSTASKKLLMLQLKTAMDDVQALNEYKASCTAKCSDMDLQNQILVAKFEGLSNENCLLTKKIAEWESLMREYRSYESKYKACFDEKTEMANLLKQETLNKANLQNEVSYLQEELKTVKAEQSELAYSKENLQKTVSFLEDRLGSLGESYHKKFYGLFPLTNSVRHDRGSRDFVSVIPQLEEFQHNACEKILQLLEEKKILENERDLAHMFSNTASSEIRVLKQQFKHDVQNMATKLEAVSGLVEKFQLELETLANKLHISCEAEEKYAHQNEELSADIALLEAELQQLTSKNMDLAKDILGFDTLTEELGRSKLIIGELTRERDLAQMSSSTASSDILVLKQKFKHDVQNMATKLEAVNGLVEKFQLKLETLANKLHISCEAEEKYAHQNEELLADLALLEVELKQVTSKNMDLAKEILGLDTLTEELGRSKLIIGELTQERQDLMMSLQDKTEESVKLSSELNNLKERLRFLHDELNVERSCRSKLEGNITDLTSQLNEKNDHLLQFSQQEAELAHFRQLASDLQLEKSSVCHILQQREECLEKLREDSSQLTDLESQSSELHEYVIAADVKFIFIRTQYETQTKEYALNLQSLEKHLGELRKKLFDIEVMLNRSLTGEAHCIEENANLVNTVDSLRSELKASVAQNGVLSELNSIKTVQLEECKKRVAELEVNCSNDKNEHSLEVEKLKHMLVFYQEEIDELMSSKEEMEITVTVLKAKLDELHAHVTSLEESYDELLMLRNQCNELTHKLSEQILKTEEFKNLSIHLKELKDHAEAECLQARQKREHEGPSGVVQESLRIAFIKEQYETRLQELRQQLSVSKKHGEDMLWKLQDSVDELENRKKSEASHLKRNEELALKILELEAELQSLVSEKREKIKAYDRTTAELECALLSLECCKEENKGLKILCKNAMRRIIELQLNLP</sequence>
<reference evidence="3 4" key="1">
    <citation type="submission" date="2017-07" db="EMBL/GenBank/DDBJ databases">
        <title>An improved, manually edited Actinidia chinensis var. chinensis (kiwifruit) genome highlights the challenges associated with draft genomes and gene prediction in plants.</title>
        <authorList>
            <person name="Pilkington S."/>
            <person name="Crowhurst R."/>
            <person name="Hilario E."/>
            <person name="Nardozza S."/>
            <person name="Fraser L."/>
            <person name="Peng Y."/>
            <person name="Gunaseelan K."/>
            <person name="Simpson R."/>
            <person name="Tahir J."/>
            <person name="Deroles S."/>
            <person name="Templeton K."/>
            <person name="Luo Z."/>
            <person name="Davy M."/>
            <person name="Cheng C."/>
            <person name="Mcneilage M."/>
            <person name="Scaglione D."/>
            <person name="Liu Y."/>
            <person name="Zhang Q."/>
            <person name="Datson P."/>
            <person name="De Silva N."/>
            <person name="Gardiner S."/>
            <person name="Bassett H."/>
            <person name="Chagne D."/>
            <person name="Mccallum J."/>
            <person name="Dzierzon H."/>
            <person name="Deng C."/>
            <person name="Wang Y.-Y."/>
            <person name="Barron N."/>
            <person name="Manako K."/>
            <person name="Bowen J."/>
            <person name="Foster T."/>
            <person name="Erridge Z."/>
            <person name="Tiffin H."/>
            <person name="Waite C."/>
            <person name="Davies K."/>
            <person name="Grierson E."/>
            <person name="Laing W."/>
            <person name="Kirk R."/>
            <person name="Chen X."/>
            <person name="Wood M."/>
            <person name="Montefiori M."/>
            <person name="Brummell D."/>
            <person name="Schwinn K."/>
            <person name="Catanach A."/>
            <person name="Fullerton C."/>
            <person name="Li D."/>
            <person name="Meiyalaghan S."/>
            <person name="Nieuwenhuizen N."/>
            <person name="Read N."/>
            <person name="Prakash R."/>
            <person name="Hunter D."/>
            <person name="Zhang H."/>
            <person name="Mckenzie M."/>
            <person name="Knabel M."/>
            <person name="Harris A."/>
            <person name="Allan A."/>
            <person name="Chen A."/>
            <person name="Janssen B."/>
            <person name="Plunkett B."/>
            <person name="Dwamena C."/>
            <person name="Voogd C."/>
            <person name="Leif D."/>
            <person name="Lafferty D."/>
            <person name="Souleyre E."/>
            <person name="Varkonyi-Gasic E."/>
            <person name="Gambi F."/>
            <person name="Hanley J."/>
            <person name="Yao J.-L."/>
            <person name="Cheung J."/>
            <person name="David K."/>
            <person name="Warren B."/>
            <person name="Marsh K."/>
            <person name="Snowden K."/>
            <person name="Lin-Wang K."/>
            <person name="Brian L."/>
            <person name="Martinez-Sanchez M."/>
            <person name="Wang M."/>
            <person name="Ileperuma N."/>
            <person name="Macnee N."/>
            <person name="Campin R."/>
            <person name="Mcatee P."/>
            <person name="Drummond R."/>
            <person name="Espley R."/>
            <person name="Ireland H."/>
            <person name="Wu R."/>
            <person name="Atkinson R."/>
            <person name="Karunairetnam S."/>
            <person name="Bulley S."/>
            <person name="Chunkath S."/>
            <person name="Hanley Z."/>
            <person name="Storey R."/>
            <person name="Thrimawithana A."/>
            <person name="Thomson S."/>
            <person name="David C."/>
            <person name="Testolin R."/>
        </authorList>
    </citation>
    <scope>NUCLEOTIDE SEQUENCE [LARGE SCALE GENOMIC DNA]</scope>
    <source>
        <strain evidence="4">cv. Red5</strain>
        <tissue evidence="3">Young leaf</tissue>
    </source>
</reference>
<evidence type="ECO:0000313" key="3">
    <source>
        <dbReference type="EMBL" id="PSS31670.1"/>
    </source>
</evidence>
<dbReference type="OMA" id="TEASYMR"/>
<organism evidence="3 4">
    <name type="scientific">Actinidia chinensis var. chinensis</name>
    <name type="common">Chinese soft-hair kiwi</name>
    <dbReference type="NCBI Taxonomy" id="1590841"/>
    <lineage>
        <taxon>Eukaryota</taxon>
        <taxon>Viridiplantae</taxon>
        <taxon>Streptophyta</taxon>
        <taxon>Embryophyta</taxon>
        <taxon>Tracheophyta</taxon>
        <taxon>Spermatophyta</taxon>
        <taxon>Magnoliopsida</taxon>
        <taxon>eudicotyledons</taxon>
        <taxon>Gunneridae</taxon>
        <taxon>Pentapetalae</taxon>
        <taxon>asterids</taxon>
        <taxon>Ericales</taxon>
        <taxon>Actinidiaceae</taxon>
        <taxon>Actinidia</taxon>
    </lineage>
</organism>
<proteinExistence type="predicted"/>
<feature type="coiled-coil region" evidence="1">
    <location>
        <begin position="761"/>
        <end position="795"/>
    </location>
</feature>
<dbReference type="EMBL" id="NKQK01000004">
    <property type="protein sequence ID" value="PSS31670.1"/>
    <property type="molecule type" value="Genomic_DNA"/>
</dbReference>
<feature type="coiled-coil region" evidence="1">
    <location>
        <begin position="418"/>
        <end position="470"/>
    </location>
</feature>
<keyword evidence="4" id="KW-1185">Reference proteome</keyword>
<evidence type="ECO:0000256" key="2">
    <source>
        <dbReference type="SAM" id="MobiDB-lite"/>
    </source>
</evidence>
<dbReference type="Gramene" id="PSS31670">
    <property type="protein sequence ID" value="PSS31670"/>
    <property type="gene ID" value="CEY00_Acc04939"/>
</dbReference>
<accession>A0A2R6RNQ8</accession>
<feature type="compositionally biased region" description="Basic and acidic residues" evidence="2">
    <location>
        <begin position="152"/>
        <end position="161"/>
    </location>
</feature>